<comment type="caution">
    <text evidence="2">The sequence shown here is derived from an EMBL/GenBank/DDBJ whole genome shotgun (WGS) entry which is preliminary data.</text>
</comment>
<reference evidence="2 3" key="1">
    <citation type="submission" date="2020-05" db="EMBL/GenBank/DDBJ databases">
        <authorList>
            <person name="Khan S.A."/>
            <person name="Jeon C.O."/>
            <person name="Chun B.H."/>
        </authorList>
    </citation>
    <scope>NUCLEOTIDE SEQUENCE [LARGE SCALE GENOMIC DNA]</scope>
    <source>
        <strain evidence="2 3">B156</strain>
    </source>
</reference>
<reference evidence="2 3" key="2">
    <citation type="submission" date="2020-06" db="EMBL/GenBank/DDBJ databases">
        <title>Ramlibacter rhizophilus sp. nov., isolated from rhizosphere soil of national flower Mugunghwa from South Korea.</title>
        <authorList>
            <person name="Zheng-Fei Y."/>
            <person name="Huan T."/>
        </authorList>
    </citation>
    <scope>NUCLEOTIDE SEQUENCE [LARGE SCALE GENOMIC DNA]</scope>
    <source>
        <strain evidence="2 3">B156</strain>
    </source>
</reference>
<dbReference type="Pfam" id="PF20668">
    <property type="entry name" value="DUF6815"/>
    <property type="match status" value="1"/>
</dbReference>
<dbReference type="InterPro" id="IPR049212">
    <property type="entry name" value="DUF6815"/>
</dbReference>
<feature type="domain" description="DUF6815" evidence="1">
    <location>
        <begin position="251"/>
        <end position="356"/>
    </location>
</feature>
<gene>
    <name evidence="2" type="ORF">HK415_03235</name>
</gene>
<evidence type="ECO:0000259" key="1">
    <source>
        <dbReference type="Pfam" id="PF20668"/>
    </source>
</evidence>
<evidence type="ECO:0000313" key="3">
    <source>
        <dbReference type="Proteomes" id="UP000552954"/>
    </source>
</evidence>
<protein>
    <submittedName>
        <fullName evidence="2">Cj0069 family protein</fullName>
    </submittedName>
</protein>
<proteinExistence type="predicted"/>
<keyword evidence="3" id="KW-1185">Reference proteome</keyword>
<accession>A0A849KDS2</accession>
<dbReference type="NCBIfam" id="NF033816">
    <property type="entry name" value="Cj0069_fam"/>
    <property type="match status" value="1"/>
</dbReference>
<name>A0A849KDS2_9BURK</name>
<organism evidence="2 3">
    <name type="scientific">Ramlibacter montanisoli</name>
    <dbReference type="NCBI Taxonomy" id="2732512"/>
    <lineage>
        <taxon>Bacteria</taxon>
        <taxon>Pseudomonadati</taxon>
        <taxon>Pseudomonadota</taxon>
        <taxon>Betaproteobacteria</taxon>
        <taxon>Burkholderiales</taxon>
        <taxon>Comamonadaceae</taxon>
        <taxon>Ramlibacter</taxon>
    </lineage>
</organism>
<sequence>MQAVGSRAGSPHPEAPGLQVLLLKTGPRPSRSTTLPTPTLALLYPGDRAMRERGDPSESRFAALFDAFAVAGLRAVPAVYHDDFADEVEAQLGGVAVVLVWCNPIEGGRRRDRLDAMLRRLAGQGVVVSAHPDAILKLGTKDVLFDTRDLPFGSDVHRVDSLAQLQAELPGRLRRGARVFKQHRGQSGAGVWRVEAGDASAPQLLRVRHAQRGSEEERLDFAALAHRLAPYFDAANGGHMIDQAWQPRLVDGMVRAYLVEDRVAGFGVQAVNALFPAAPGQPAPPPGPRLYHGPELAAFQGLRRLLETGWIEMLRARVELPRDRLPLLWDCDFLFGEPAADGTECFVLCEINASSVAPFPPSAMVPLVAAAASRVPEG</sequence>
<evidence type="ECO:0000313" key="2">
    <source>
        <dbReference type="EMBL" id="NNU42383.1"/>
    </source>
</evidence>
<dbReference type="AlphaFoldDB" id="A0A849KDS2"/>
<dbReference type="Proteomes" id="UP000552954">
    <property type="component" value="Unassembled WGS sequence"/>
</dbReference>
<dbReference type="EMBL" id="JABFCS010000001">
    <property type="protein sequence ID" value="NNU42383.1"/>
    <property type="molecule type" value="Genomic_DNA"/>
</dbReference>